<comment type="caution">
    <text evidence="2">The sequence shown here is derived from an EMBL/GenBank/DDBJ whole genome shotgun (WGS) entry which is preliminary data.</text>
</comment>
<organism evidence="2 3">
    <name type="scientific">Promicromonospora sukumoe</name>
    <dbReference type="NCBI Taxonomy" id="88382"/>
    <lineage>
        <taxon>Bacteria</taxon>
        <taxon>Bacillati</taxon>
        <taxon>Actinomycetota</taxon>
        <taxon>Actinomycetes</taxon>
        <taxon>Micrococcales</taxon>
        <taxon>Promicromonosporaceae</taxon>
        <taxon>Promicromonospora</taxon>
    </lineage>
</organism>
<evidence type="ECO:0008006" key="4">
    <source>
        <dbReference type="Google" id="ProtNLM"/>
    </source>
</evidence>
<evidence type="ECO:0000256" key="1">
    <source>
        <dbReference type="SAM" id="MobiDB-lite"/>
    </source>
</evidence>
<evidence type="ECO:0000313" key="3">
    <source>
        <dbReference type="Proteomes" id="UP000540568"/>
    </source>
</evidence>
<proteinExistence type="predicted"/>
<name>A0A7W3J999_9MICO</name>
<feature type="region of interest" description="Disordered" evidence="1">
    <location>
        <begin position="1"/>
        <end position="26"/>
    </location>
</feature>
<accession>A0A7W3J999</accession>
<keyword evidence="3" id="KW-1185">Reference proteome</keyword>
<protein>
    <recommendedName>
        <fullName evidence="4">DUF1684 domain-containing protein</fullName>
    </recommendedName>
</protein>
<dbReference type="PANTHER" id="PTHR41913">
    <property type="entry name" value="DUF1684 DOMAIN-CONTAINING PROTEIN"/>
    <property type="match status" value="1"/>
</dbReference>
<dbReference type="PANTHER" id="PTHR41913:SF1">
    <property type="entry name" value="DUF1684 DOMAIN-CONTAINING PROTEIN"/>
    <property type="match status" value="1"/>
</dbReference>
<reference evidence="2 3" key="1">
    <citation type="submission" date="2020-07" db="EMBL/GenBank/DDBJ databases">
        <title>Sequencing the genomes of 1000 actinobacteria strains.</title>
        <authorList>
            <person name="Klenk H.-P."/>
        </authorList>
    </citation>
    <scope>NUCLEOTIDE SEQUENCE [LARGE SCALE GENOMIC DNA]</scope>
    <source>
        <strain evidence="2 3">DSM 44121</strain>
    </source>
</reference>
<gene>
    <name evidence="2" type="ORF">FHX71_002567</name>
</gene>
<dbReference type="Proteomes" id="UP000540568">
    <property type="component" value="Unassembled WGS sequence"/>
</dbReference>
<dbReference type="InterPro" id="IPR012467">
    <property type="entry name" value="DUF1684"/>
</dbReference>
<evidence type="ECO:0000313" key="2">
    <source>
        <dbReference type="EMBL" id="MBA8808625.1"/>
    </source>
</evidence>
<dbReference type="AlphaFoldDB" id="A0A7W3J999"/>
<dbReference type="RefSeq" id="WP_182616765.1">
    <property type="nucleotide sequence ID" value="NZ_JACGWV010000001.1"/>
</dbReference>
<dbReference type="EMBL" id="JACGWV010000001">
    <property type="protein sequence ID" value="MBA8808625.1"/>
    <property type="molecule type" value="Genomic_DNA"/>
</dbReference>
<dbReference type="Pfam" id="PF07920">
    <property type="entry name" value="DUF1684"/>
    <property type="match status" value="1"/>
</dbReference>
<sequence length="314" mass="33452">MTEALRTATDPAPTPGTATAGPASPADAAREAAAARELAAWRADRERDLRTPHGWLSLTGLLWPTSEPRRLPGLPGEWWVVDRTLYTRPAPDDTAVLTGERVAEHGPTLVAVDEGRSRVLGTFLPEDRAGSAAAAGKGADGAPGTDTEEVVVEVVLRTGRYGLRPRDPRAATRTGFTGVPAFGHDPEWVLDARVSWYDEPERVTVGAAQPRLVHHVQVIGEVGVVHGGTVTTLALTGTLDEPTLLFSDEADDVAPWRVLRIDLEAGEGEQGTLRLDLNRAVNLPYAFTEFGTCPAPVPGNHLPFAVTAGEKAPR</sequence>